<reference evidence="1" key="2">
    <citation type="submission" date="2020-11" db="EMBL/GenBank/DDBJ databases">
        <authorList>
            <person name="McCartney M.A."/>
            <person name="Auch B."/>
            <person name="Kono T."/>
            <person name="Mallez S."/>
            <person name="Becker A."/>
            <person name="Gohl D.M."/>
            <person name="Silverstein K.A.T."/>
            <person name="Koren S."/>
            <person name="Bechman K.B."/>
            <person name="Herman A."/>
            <person name="Abrahante J.E."/>
            <person name="Garbe J."/>
        </authorList>
    </citation>
    <scope>NUCLEOTIDE SEQUENCE</scope>
    <source>
        <strain evidence="1">Duluth1</strain>
        <tissue evidence="1">Whole animal</tissue>
    </source>
</reference>
<dbReference type="Proteomes" id="UP000828390">
    <property type="component" value="Unassembled WGS sequence"/>
</dbReference>
<evidence type="ECO:0000313" key="1">
    <source>
        <dbReference type="EMBL" id="KAH3858864.1"/>
    </source>
</evidence>
<comment type="caution">
    <text evidence="1">The sequence shown here is derived from an EMBL/GenBank/DDBJ whole genome shotgun (WGS) entry which is preliminary data.</text>
</comment>
<gene>
    <name evidence="1" type="ORF">DPMN_101505</name>
</gene>
<dbReference type="EMBL" id="JAIWYP010000003">
    <property type="protein sequence ID" value="KAH3858864.1"/>
    <property type="molecule type" value="Genomic_DNA"/>
</dbReference>
<name>A0A9D4LJG6_DREPO</name>
<protein>
    <submittedName>
        <fullName evidence="1">Uncharacterized protein</fullName>
    </submittedName>
</protein>
<proteinExistence type="predicted"/>
<reference evidence="1" key="1">
    <citation type="journal article" date="2019" name="bioRxiv">
        <title>The Genome of the Zebra Mussel, Dreissena polymorpha: A Resource for Invasive Species Research.</title>
        <authorList>
            <person name="McCartney M.A."/>
            <person name="Auch B."/>
            <person name="Kono T."/>
            <person name="Mallez S."/>
            <person name="Zhang Y."/>
            <person name="Obille A."/>
            <person name="Becker A."/>
            <person name="Abrahante J.E."/>
            <person name="Garbe J."/>
            <person name="Badalamenti J.P."/>
            <person name="Herman A."/>
            <person name="Mangelson H."/>
            <person name="Liachko I."/>
            <person name="Sullivan S."/>
            <person name="Sone E.D."/>
            <person name="Koren S."/>
            <person name="Silverstein K.A.T."/>
            <person name="Beckman K.B."/>
            <person name="Gohl D.M."/>
        </authorList>
    </citation>
    <scope>NUCLEOTIDE SEQUENCE</scope>
    <source>
        <strain evidence="1">Duluth1</strain>
        <tissue evidence="1">Whole animal</tissue>
    </source>
</reference>
<organism evidence="1 2">
    <name type="scientific">Dreissena polymorpha</name>
    <name type="common">Zebra mussel</name>
    <name type="synonym">Mytilus polymorpha</name>
    <dbReference type="NCBI Taxonomy" id="45954"/>
    <lineage>
        <taxon>Eukaryota</taxon>
        <taxon>Metazoa</taxon>
        <taxon>Spiralia</taxon>
        <taxon>Lophotrochozoa</taxon>
        <taxon>Mollusca</taxon>
        <taxon>Bivalvia</taxon>
        <taxon>Autobranchia</taxon>
        <taxon>Heteroconchia</taxon>
        <taxon>Euheterodonta</taxon>
        <taxon>Imparidentia</taxon>
        <taxon>Neoheterodontei</taxon>
        <taxon>Myida</taxon>
        <taxon>Dreissenoidea</taxon>
        <taxon>Dreissenidae</taxon>
        <taxon>Dreissena</taxon>
    </lineage>
</organism>
<dbReference type="AlphaFoldDB" id="A0A9D4LJG6"/>
<accession>A0A9D4LJG6</accession>
<keyword evidence="2" id="KW-1185">Reference proteome</keyword>
<sequence>MKASSMTVFYNGTEYETTAKELEMKNPNSVSGTIKLHALFAAHNQLYTAMVSYYCEACSKGEYCGHWKIDTVPEKHNVSNEASLRECSLKRKLIDHEGNVDENRKKYRSENLSEMCADRNGSSHIADANVLPKVSDKKESPLIKPVKDQCSS</sequence>
<evidence type="ECO:0000313" key="2">
    <source>
        <dbReference type="Proteomes" id="UP000828390"/>
    </source>
</evidence>